<accession>A0AAD5YMV5</accession>
<dbReference type="Proteomes" id="UP001213000">
    <property type="component" value="Unassembled WGS sequence"/>
</dbReference>
<organism evidence="2 3">
    <name type="scientific">Leucocoprinus birnbaumii</name>
    <dbReference type="NCBI Taxonomy" id="56174"/>
    <lineage>
        <taxon>Eukaryota</taxon>
        <taxon>Fungi</taxon>
        <taxon>Dikarya</taxon>
        <taxon>Basidiomycota</taxon>
        <taxon>Agaricomycotina</taxon>
        <taxon>Agaricomycetes</taxon>
        <taxon>Agaricomycetidae</taxon>
        <taxon>Agaricales</taxon>
        <taxon>Agaricineae</taxon>
        <taxon>Agaricaceae</taxon>
        <taxon>Leucocoprinus</taxon>
    </lineage>
</organism>
<dbReference type="EMBL" id="JANIEX010000910">
    <property type="protein sequence ID" value="KAJ3562119.1"/>
    <property type="molecule type" value="Genomic_DNA"/>
</dbReference>
<evidence type="ECO:0000313" key="3">
    <source>
        <dbReference type="Proteomes" id="UP001213000"/>
    </source>
</evidence>
<name>A0AAD5YMV5_9AGAR</name>
<reference evidence="2" key="1">
    <citation type="submission" date="2022-07" db="EMBL/GenBank/DDBJ databases">
        <title>Genome Sequence of Leucocoprinus birnbaumii.</title>
        <authorList>
            <person name="Buettner E."/>
        </authorList>
    </citation>
    <scope>NUCLEOTIDE SEQUENCE</scope>
    <source>
        <strain evidence="2">VT141</strain>
    </source>
</reference>
<gene>
    <name evidence="2" type="ORF">NP233_g9777</name>
</gene>
<proteinExistence type="predicted"/>
<keyword evidence="3" id="KW-1185">Reference proteome</keyword>
<comment type="caution">
    <text evidence="2">The sequence shown here is derived from an EMBL/GenBank/DDBJ whole genome shotgun (WGS) entry which is preliminary data.</text>
</comment>
<sequence length="299" mass="32378">MPSLARLLRCAAGISLLYRSVELIYHQESEALFYAYIAAVYVCGGQSAAQEWIQQLISHYETHCLQASLESLVHPPADSGDRLAKRFKSGEEARRSASASLAHRNAPLSHQVPQALQPVHFPFTGPHVSVNYLVQALNNAAASAPRFNASHYSPITSLSSAHQPQLPPFNFIHPQPRLTPFSTEPMAIPFTHPTPAIPATRPVLDPKSAQTLSQTLRNLSQSPSVCSALGQHADNELKNASCEMQKATHQPLGTQTSSSSILTLSSFNNAARRRKATITFSSASSGPDHAPKWTVECSG</sequence>
<evidence type="ECO:0000256" key="1">
    <source>
        <dbReference type="SAM" id="MobiDB-lite"/>
    </source>
</evidence>
<feature type="region of interest" description="Disordered" evidence="1">
    <location>
        <begin position="279"/>
        <end position="299"/>
    </location>
</feature>
<dbReference type="AlphaFoldDB" id="A0AAD5YMV5"/>
<evidence type="ECO:0000313" key="2">
    <source>
        <dbReference type="EMBL" id="KAJ3562119.1"/>
    </source>
</evidence>
<protein>
    <submittedName>
        <fullName evidence="2">Uncharacterized protein</fullName>
    </submittedName>
</protein>